<evidence type="ECO:0008006" key="4">
    <source>
        <dbReference type="Google" id="ProtNLM"/>
    </source>
</evidence>
<gene>
    <name evidence="2" type="ORF">ebA570</name>
</gene>
<feature type="chain" id="PRO_5004260293" description="Secreted protein" evidence="1">
    <location>
        <begin position="23"/>
        <end position="356"/>
    </location>
</feature>
<dbReference type="Proteomes" id="UP000006552">
    <property type="component" value="Chromosome"/>
</dbReference>
<sequence length="356" mass="38043">MLRRIDRKRLACSLFFTPLAAAASGYLENPQPGSIESGIGLVSGWHCTAKEIVVSVDGVSLGKSGVGSIRNDTESICGHPNTGFSLLYNYNIPQPGTHVIRVYADGALMETRTFTSIRSAGVPFMSGANKRIEAGDFPQVGSTAILDWSQAKQSFVVTEIRTSGSGASDPESACGKTALLAGSWKMDFTIISKFTENYSFDADSLAVTGDSDLPCLILGYDSYGNFDVSGAYASSLGRWLILDEGISMDEAFEMSFTTSSRMDGFYRQRYSDGSLSSRYAAVATRTAAPLNLETQSLSNMDAGSAEKNALSEMSVMDTLKAKAASTVSKQADFSDDTPDLGAIVERLQELTRSAAH</sequence>
<keyword evidence="3" id="KW-1185">Reference proteome</keyword>
<dbReference type="EMBL" id="CR555306">
    <property type="protein sequence ID" value="CAI06419.1"/>
    <property type="molecule type" value="Genomic_DNA"/>
</dbReference>
<reference evidence="2 3" key="1">
    <citation type="journal article" date="2005" name="Arch. Microbiol.">
        <title>The genome sequence of an anaerobic aromatic-degrading denitrifying bacterium, strain EbN1.</title>
        <authorList>
            <person name="Rabus R."/>
            <person name="Kube M."/>
            <person name="Heider J."/>
            <person name="Beck A."/>
            <person name="Heitmann K."/>
            <person name="Widdel F."/>
            <person name="Reinhardt R."/>
        </authorList>
    </citation>
    <scope>NUCLEOTIDE SEQUENCE [LARGE SCALE GENOMIC DNA]</scope>
    <source>
        <strain evidence="2 3">EbN1</strain>
    </source>
</reference>
<evidence type="ECO:0000313" key="3">
    <source>
        <dbReference type="Proteomes" id="UP000006552"/>
    </source>
</evidence>
<proteinExistence type="predicted"/>
<evidence type="ECO:0000256" key="1">
    <source>
        <dbReference type="SAM" id="SignalP"/>
    </source>
</evidence>
<accession>Q5P8E0</accession>
<name>Q5P8E0_AROAE</name>
<keyword evidence="1" id="KW-0732">Signal</keyword>
<dbReference type="STRING" id="76114.ebA570"/>
<organism evidence="2 3">
    <name type="scientific">Aromatoleum aromaticum (strain DSM 19018 / LMG 30748 / EbN1)</name>
    <name type="common">Azoarcus sp. (strain EbN1)</name>
    <dbReference type="NCBI Taxonomy" id="76114"/>
    <lineage>
        <taxon>Bacteria</taxon>
        <taxon>Pseudomonadati</taxon>
        <taxon>Pseudomonadota</taxon>
        <taxon>Betaproteobacteria</taxon>
        <taxon>Rhodocyclales</taxon>
        <taxon>Rhodocyclaceae</taxon>
        <taxon>Aromatoleum</taxon>
    </lineage>
</organism>
<protein>
    <recommendedName>
        <fullName evidence="4">Secreted protein</fullName>
    </recommendedName>
</protein>
<dbReference type="RefSeq" id="WP_011236154.1">
    <property type="nucleotide sequence ID" value="NC_006513.1"/>
</dbReference>
<dbReference type="HOGENOM" id="CLU_777663_0_0_4"/>
<dbReference type="OrthoDB" id="9809583at2"/>
<dbReference type="AlphaFoldDB" id="Q5P8E0"/>
<dbReference type="KEGG" id="eba:ebA570"/>
<evidence type="ECO:0000313" key="2">
    <source>
        <dbReference type="EMBL" id="CAI06419.1"/>
    </source>
</evidence>
<feature type="signal peptide" evidence="1">
    <location>
        <begin position="1"/>
        <end position="22"/>
    </location>
</feature>